<evidence type="ECO:0000313" key="2">
    <source>
        <dbReference type="EMBL" id="DAB38516.1"/>
    </source>
</evidence>
<dbReference type="PANTHER" id="PTHR44366">
    <property type="entry name" value="UDP-N-ACETYLGLUCOSAMINE--PEPTIDE N-ACETYLGLUCOSAMINYLTRANSFERASE 110 KDA SUBUNIT"/>
    <property type="match status" value="1"/>
</dbReference>
<dbReference type="Proteomes" id="UP000228859">
    <property type="component" value="Unassembled WGS sequence"/>
</dbReference>
<protein>
    <submittedName>
        <fullName evidence="2">Uncharacterized protein</fullName>
    </submittedName>
</protein>
<dbReference type="Gene3D" id="1.25.40.10">
    <property type="entry name" value="Tetratricopeptide repeat domain"/>
    <property type="match status" value="2"/>
</dbReference>
<sequence length="192" mass="21812">MSTFQILMFAATLFFAYQIYRHVQTLEDSKAPESEPRATEPSALSLVEEADNAYEKGEVDSARGFLEEALVLDPANPEILNKLAFITAKTGDRLKAIELYEQSLELDENDDLTHNAIASLYRAENAYERSQDHYLKAIEIDASYAQTYYNYANLLVDMGEIEEARNMYKRALDLQSDFPQAREALLSLGSYQ</sequence>
<name>A0A2D3WJP6_9BACT</name>
<dbReference type="Pfam" id="PF13431">
    <property type="entry name" value="TPR_17"/>
    <property type="match status" value="1"/>
</dbReference>
<dbReference type="SMART" id="SM00028">
    <property type="entry name" value="TPR"/>
    <property type="match status" value="4"/>
</dbReference>
<dbReference type="GO" id="GO:0006493">
    <property type="term" value="P:protein O-linked glycosylation"/>
    <property type="evidence" value="ECO:0007669"/>
    <property type="project" value="InterPro"/>
</dbReference>
<dbReference type="SUPFAM" id="SSF48452">
    <property type="entry name" value="TPR-like"/>
    <property type="match status" value="1"/>
</dbReference>
<dbReference type="InterPro" id="IPR019734">
    <property type="entry name" value="TPR_rpt"/>
</dbReference>
<dbReference type="InterPro" id="IPR037919">
    <property type="entry name" value="OGT"/>
</dbReference>
<dbReference type="AlphaFoldDB" id="A0A2D3WJP6"/>
<evidence type="ECO:0000256" key="1">
    <source>
        <dbReference type="PROSITE-ProRule" id="PRU00339"/>
    </source>
</evidence>
<feature type="repeat" description="TPR" evidence="1">
    <location>
        <begin position="145"/>
        <end position="178"/>
    </location>
</feature>
<proteinExistence type="predicted"/>
<organism evidence="2 3">
    <name type="scientific">Sulfuricurvum kujiense</name>
    <dbReference type="NCBI Taxonomy" id="148813"/>
    <lineage>
        <taxon>Bacteria</taxon>
        <taxon>Pseudomonadati</taxon>
        <taxon>Campylobacterota</taxon>
        <taxon>Epsilonproteobacteria</taxon>
        <taxon>Campylobacterales</taxon>
        <taxon>Sulfurimonadaceae</taxon>
        <taxon>Sulfuricurvum</taxon>
    </lineage>
</organism>
<dbReference type="RefSeq" id="WP_294894826.1">
    <property type="nucleotide sequence ID" value="NZ_DLUI01000078.1"/>
</dbReference>
<evidence type="ECO:0000313" key="3">
    <source>
        <dbReference type="Proteomes" id="UP000228859"/>
    </source>
</evidence>
<comment type="caution">
    <text evidence="2">The sequence shown here is derived from an EMBL/GenBank/DDBJ whole genome shotgun (WGS) entry which is preliminary data.</text>
</comment>
<accession>A0A2D3WJP6</accession>
<dbReference type="InterPro" id="IPR011990">
    <property type="entry name" value="TPR-like_helical_dom_sf"/>
</dbReference>
<feature type="repeat" description="TPR" evidence="1">
    <location>
        <begin position="77"/>
        <end position="110"/>
    </location>
</feature>
<reference evidence="2 3" key="1">
    <citation type="journal article" date="2017" name="Front. Microbiol.">
        <title>Comparative Genomic Analysis of the Class Epsilonproteobacteria and Proposed Reclassification to Epsilonbacteraeota (phyl. nov.).</title>
        <authorList>
            <person name="Waite D.W."/>
            <person name="Vanwonterghem I."/>
            <person name="Rinke C."/>
            <person name="Parks D.H."/>
            <person name="Zhang Y."/>
            <person name="Takai K."/>
            <person name="Sievert S.M."/>
            <person name="Simon J."/>
            <person name="Campbell B.J."/>
            <person name="Hanson T.E."/>
            <person name="Woyke T."/>
            <person name="Klotz M.G."/>
            <person name="Hugenholtz P."/>
        </authorList>
    </citation>
    <scope>NUCLEOTIDE SEQUENCE [LARGE SCALE GENOMIC DNA]</scope>
    <source>
        <strain evidence="2">UBA12443</strain>
    </source>
</reference>
<dbReference type="Pfam" id="PF13432">
    <property type="entry name" value="TPR_16"/>
    <property type="match status" value="1"/>
</dbReference>
<dbReference type="PROSITE" id="PS50293">
    <property type="entry name" value="TPR_REGION"/>
    <property type="match status" value="1"/>
</dbReference>
<dbReference type="PROSITE" id="PS50005">
    <property type="entry name" value="TPR"/>
    <property type="match status" value="2"/>
</dbReference>
<gene>
    <name evidence="2" type="ORF">CFH83_05545</name>
</gene>
<dbReference type="PANTHER" id="PTHR44366:SF1">
    <property type="entry name" value="UDP-N-ACETYLGLUCOSAMINE--PEPTIDE N-ACETYLGLUCOSAMINYLTRANSFERASE 110 KDA SUBUNIT"/>
    <property type="match status" value="1"/>
</dbReference>
<keyword evidence="1" id="KW-0802">TPR repeat</keyword>
<dbReference type="EMBL" id="DLUI01000078">
    <property type="protein sequence ID" value="DAB38516.1"/>
    <property type="molecule type" value="Genomic_DNA"/>
</dbReference>
<dbReference type="GO" id="GO:0097363">
    <property type="term" value="F:protein O-acetylglucosaminyltransferase activity"/>
    <property type="evidence" value="ECO:0007669"/>
    <property type="project" value="TreeGrafter"/>
</dbReference>